<dbReference type="SMART" id="SM00448">
    <property type="entry name" value="REC"/>
    <property type="match status" value="3"/>
</dbReference>
<dbReference type="SMART" id="SM00388">
    <property type="entry name" value="HisKA"/>
    <property type="match status" value="1"/>
</dbReference>
<evidence type="ECO:0000256" key="4">
    <source>
        <dbReference type="ARBA" id="ARBA00022679"/>
    </source>
</evidence>
<dbReference type="Gene3D" id="3.30.565.10">
    <property type="entry name" value="Histidine kinase-like ATPase, C-terminal domain"/>
    <property type="match status" value="1"/>
</dbReference>
<evidence type="ECO:0000256" key="1">
    <source>
        <dbReference type="ARBA" id="ARBA00000085"/>
    </source>
</evidence>
<feature type="domain" description="Response regulatory" evidence="8">
    <location>
        <begin position="402"/>
        <end position="521"/>
    </location>
</feature>
<organism evidence="9 10">
    <name type="scientific">Pseudoalteromonas prydzensis</name>
    <dbReference type="NCBI Taxonomy" id="182141"/>
    <lineage>
        <taxon>Bacteria</taxon>
        <taxon>Pseudomonadati</taxon>
        <taxon>Pseudomonadota</taxon>
        <taxon>Gammaproteobacteria</taxon>
        <taxon>Alteromonadales</taxon>
        <taxon>Pseudoalteromonadaceae</taxon>
        <taxon>Pseudoalteromonas</taxon>
    </lineage>
</organism>
<name>A0ABR9FNA7_9GAMM</name>
<dbReference type="SUPFAM" id="SSF47384">
    <property type="entry name" value="Homodimeric domain of signal transducing histidine kinase"/>
    <property type="match status" value="1"/>
</dbReference>
<dbReference type="PANTHER" id="PTHR43047">
    <property type="entry name" value="TWO-COMPONENT HISTIDINE PROTEIN KINASE"/>
    <property type="match status" value="1"/>
</dbReference>
<dbReference type="PRINTS" id="PR00344">
    <property type="entry name" value="BCTRLSENSOR"/>
</dbReference>
<gene>
    <name evidence="9" type="ORF">EI167_12740</name>
</gene>
<dbReference type="InterPro" id="IPR003661">
    <property type="entry name" value="HisK_dim/P_dom"/>
</dbReference>
<feature type="domain" description="Response regulatory" evidence="8">
    <location>
        <begin position="543"/>
        <end position="655"/>
    </location>
</feature>
<keyword evidence="4" id="KW-0808">Transferase</keyword>
<dbReference type="Gene3D" id="1.10.287.130">
    <property type="match status" value="1"/>
</dbReference>
<feature type="modified residue" description="4-aspartylphosphate" evidence="6">
    <location>
        <position position="593"/>
    </location>
</feature>
<proteinExistence type="predicted"/>
<accession>A0ABR9FNA7</accession>
<dbReference type="Gene3D" id="3.40.50.2300">
    <property type="match status" value="3"/>
</dbReference>
<dbReference type="Pfam" id="PF00512">
    <property type="entry name" value="HisKA"/>
    <property type="match status" value="1"/>
</dbReference>
<comment type="catalytic activity">
    <reaction evidence="1">
        <text>ATP + protein L-histidine = ADP + protein N-phospho-L-histidine.</text>
        <dbReference type="EC" id="2.7.13.3"/>
    </reaction>
</comment>
<protein>
    <recommendedName>
        <fullName evidence="2">histidine kinase</fullName>
        <ecNumber evidence="2">2.7.13.3</ecNumber>
    </recommendedName>
</protein>
<evidence type="ECO:0000313" key="9">
    <source>
        <dbReference type="EMBL" id="MBE0458299.1"/>
    </source>
</evidence>
<dbReference type="InterPro" id="IPR036890">
    <property type="entry name" value="HATPase_C_sf"/>
</dbReference>
<dbReference type="RefSeq" id="WP_192542029.1">
    <property type="nucleotide sequence ID" value="NZ_JBQDLW010000008.1"/>
</dbReference>
<dbReference type="PROSITE" id="PS50109">
    <property type="entry name" value="HIS_KIN"/>
    <property type="match status" value="1"/>
</dbReference>
<evidence type="ECO:0000256" key="6">
    <source>
        <dbReference type="PROSITE-ProRule" id="PRU00169"/>
    </source>
</evidence>
<feature type="domain" description="Histidine kinase" evidence="7">
    <location>
        <begin position="153"/>
        <end position="373"/>
    </location>
</feature>
<dbReference type="InterPro" id="IPR005467">
    <property type="entry name" value="His_kinase_dom"/>
</dbReference>
<dbReference type="EMBL" id="RRZA01000037">
    <property type="protein sequence ID" value="MBE0458299.1"/>
    <property type="molecule type" value="Genomic_DNA"/>
</dbReference>
<dbReference type="PANTHER" id="PTHR43047:SF72">
    <property type="entry name" value="OSMOSENSING HISTIDINE PROTEIN KINASE SLN1"/>
    <property type="match status" value="1"/>
</dbReference>
<dbReference type="Pfam" id="PF00072">
    <property type="entry name" value="Response_reg"/>
    <property type="match status" value="3"/>
</dbReference>
<dbReference type="InterPro" id="IPR001789">
    <property type="entry name" value="Sig_transdc_resp-reg_receiver"/>
</dbReference>
<dbReference type="SMART" id="SM00387">
    <property type="entry name" value="HATPase_c"/>
    <property type="match status" value="1"/>
</dbReference>
<comment type="caution">
    <text evidence="9">The sequence shown here is derived from an EMBL/GenBank/DDBJ whole genome shotgun (WGS) entry which is preliminary data.</text>
</comment>
<dbReference type="InterPro" id="IPR003594">
    <property type="entry name" value="HATPase_dom"/>
</dbReference>
<dbReference type="CDD" id="cd00156">
    <property type="entry name" value="REC"/>
    <property type="match status" value="2"/>
</dbReference>
<keyword evidence="5" id="KW-0418">Kinase</keyword>
<keyword evidence="3 6" id="KW-0597">Phosphoprotein</keyword>
<evidence type="ECO:0000256" key="3">
    <source>
        <dbReference type="ARBA" id="ARBA00022553"/>
    </source>
</evidence>
<dbReference type="InterPro" id="IPR011006">
    <property type="entry name" value="CheY-like_superfamily"/>
</dbReference>
<reference evidence="9 10" key="1">
    <citation type="submission" date="2020-07" db="EMBL/GenBank/DDBJ databases">
        <title>Halophilic bacteria isolated from french cheeses.</title>
        <authorList>
            <person name="Kothe C.I."/>
            <person name="Farah-Kraiem B."/>
            <person name="Renault P."/>
            <person name="Dridi B."/>
        </authorList>
    </citation>
    <scope>NUCLEOTIDE SEQUENCE [LARGE SCALE GENOMIC DNA]</scope>
    <source>
        <strain evidence="9 10">FME14</strain>
    </source>
</reference>
<dbReference type="SUPFAM" id="SSF55874">
    <property type="entry name" value="ATPase domain of HSP90 chaperone/DNA topoisomerase II/histidine kinase"/>
    <property type="match status" value="1"/>
</dbReference>
<feature type="modified residue" description="4-aspartylphosphate" evidence="6">
    <location>
        <position position="456"/>
    </location>
</feature>
<evidence type="ECO:0000313" key="10">
    <source>
        <dbReference type="Proteomes" id="UP000707245"/>
    </source>
</evidence>
<evidence type="ECO:0000256" key="5">
    <source>
        <dbReference type="ARBA" id="ARBA00022777"/>
    </source>
</evidence>
<feature type="domain" description="Response regulatory" evidence="8">
    <location>
        <begin position="7"/>
        <end position="124"/>
    </location>
</feature>
<sequence length="655" mass="72072">MLDKATKLLLVEDDEDDYILTCDYLEQLSSHTFDIEWISDPKQAVQLLSQNLHDICLLDYRLGASDGLAVLKQAVDNGFTGPIIMLTGQSNDELDSAALDAGAVDYLVKNEMSSSRFARSIRYALARRDIEDERIERLKAEAENRSKDRFLAHLSHELRTPLSSILGYTELLMQSEFSEHANNELGVIYRNGKHLLSLLNDVLDLSRIAADKLELSRSDVNLDSLMADVFTLMRVSALDKGLSLRFESLQPLPLVVNIDATRLRQILINIINNAIKFTEQGEIIVRAWTKVIDGTEMLFFSIKDSGMGIAPEKQALIFKPFEQIADVESRSVGGAGLGLAICSELLSRMQGGISLESAIGKGSEFTISLYPGNIQAVERGLLKLDLTPNMQQKTASCKVSGRVLVVDDLRDLRVLVGHMIASAGAKVDYAEHGKQALDKVAKAQQQGEPYDIVYLDIHMPVMGGKETAIELRKAGFTGAIIALTAATMKGIHSELTALGFNDVIGKPVDATLLYLCLQTYLADNSQNSPEVLPPVDSVQSKMRFLLVEDDADAAQITQLLLESLGVQTSIATSYEHCVAILKVDSNFDKVLLDMHLPDGSGLELAAYTKEHYPEISRVIVSGMQPEPLQLEQLNIEHVLLKPINLALLTQLIEGE</sequence>
<dbReference type="SUPFAM" id="SSF52172">
    <property type="entry name" value="CheY-like"/>
    <property type="match status" value="3"/>
</dbReference>
<dbReference type="Proteomes" id="UP000707245">
    <property type="component" value="Unassembled WGS sequence"/>
</dbReference>
<dbReference type="CDD" id="cd17546">
    <property type="entry name" value="REC_hyHK_CKI1_RcsC-like"/>
    <property type="match status" value="1"/>
</dbReference>
<dbReference type="CDD" id="cd00082">
    <property type="entry name" value="HisKA"/>
    <property type="match status" value="1"/>
</dbReference>
<dbReference type="EC" id="2.7.13.3" evidence="2"/>
<dbReference type="InterPro" id="IPR036097">
    <property type="entry name" value="HisK_dim/P_sf"/>
</dbReference>
<dbReference type="Pfam" id="PF02518">
    <property type="entry name" value="HATPase_c"/>
    <property type="match status" value="1"/>
</dbReference>
<feature type="modified residue" description="4-aspartylphosphate" evidence="6">
    <location>
        <position position="59"/>
    </location>
</feature>
<evidence type="ECO:0000256" key="2">
    <source>
        <dbReference type="ARBA" id="ARBA00012438"/>
    </source>
</evidence>
<dbReference type="PROSITE" id="PS50110">
    <property type="entry name" value="RESPONSE_REGULATORY"/>
    <property type="match status" value="3"/>
</dbReference>
<evidence type="ECO:0000259" key="8">
    <source>
        <dbReference type="PROSITE" id="PS50110"/>
    </source>
</evidence>
<keyword evidence="10" id="KW-1185">Reference proteome</keyword>
<dbReference type="InterPro" id="IPR004358">
    <property type="entry name" value="Sig_transdc_His_kin-like_C"/>
</dbReference>
<evidence type="ECO:0000259" key="7">
    <source>
        <dbReference type="PROSITE" id="PS50109"/>
    </source>
</evidence>